<evidence type="ECO:0000256" key="2">
    <source>
        <dbReference type="ARBA" id="ARBA00016122"/>
    </source>
</evidence>
<organism evidence="5 6">
    <name type="scientific">Ditylenchus dipsaci</name>
    <dbReference type="NCBI Taxonomy" id="166011"/>
    <lineage>
        <taxon>Eukaryota</taxon>
        <taxon>Metazoa</taxon>
        <taxon>Ecdysozoa</taxon>
        <taxon>Nematoda</taxon>
        <taxon>Chromadorea</taxon>
        <taxon>Rhabditida</taxon>
        <taxon>Tylenchina</taxon>
        <taxon>Tylenchomorpha</taxon>
        <taxon>Sphaerularioidea</taxon>
        <taxon>Anguinidae</taxon>
        <taxon>Anguininae</taxon>
        <taxon>Ditylenchus</taxon>
    </lineage>
</organism>
<dbReference type="InterPro" id="IPR007379">
    <property type="entry name" value="Tim44-like_dom"/>
</dbReference>
<dbReference type="GO" id="GO:0006869">
    <property type="term" value="P:lipid transport"/>
    <property type="evidence" value="ECO:0007669"/>
    <property type="project" value="UniProtKB-UniRule"/>
</dbReference>
<dbReference type="GO" id="GO:0015031">
    <property type="term" value="P:protein transport"/>
    <property type="evidence" value="ECO:0007669"/>
    <property type="project" value="UniProtKB-UniRule"/>
</dbReference>
<dbReference type="Pfam" id="PF08700">
    <property type="entry name" value="VPS51_Exo84_N"/>
    <property type="match status" value="1"/>
</dbReference>
<dbReference type="GO" id="GO:0007041">
    <property type="term" value="P:lysosomal transport"/>
    <property type="evidence" value="ECO:0007669"/>
    <property type="project" value="TreeGrafter"/>
</dbReference>
<comment type="similarity">
    <text evidence="1 3">Belongs to the VPS51 family.</text>
</comment>
<dbReference type="PANTHER" id="PTHR15954">
    <property type="entry name" value="VACUOLAR PROTEIN SORTING-ASSOCIATED PROTEIN 51 HOMOLOG"/>
    <property type="match status" value="1"/>
</dbReference>
<dbReference type="Proteomes" id="UP000887574">
    <property type="component" value="Unplaced"/>
</dbReference>
<evidence type="ECO:0000256" key="1">
    <source>
        <dbReference type="ARBA" id="ARBA00006080"/>
    </source>
</evidence>
<comment type="subunit">
    <text evidence="3">Component of the Golgi-associated retrograde protein (GARP) complex.</text>
</comment>
<keyword evidence="3" id="KW-0445">Lipid transport</keyword>
<dbReference type="GO" id="GO:0000938">
    <property type="term" value="C:GARP complex"/>
    <property type="evidence" value="ECO:0007669"/>
    <property type="project" value="UniProtKB-UniRule"/>
</dbReference>
<dbReference type="WBParaSite" id="jg14711">
    <property type="protein sequence ID" value="jg14711"/>
    <property type="gene ID" value="jg14711"/>
</dbReference>
<dbReference type="SUPFAM" id="SSF54427">
    <property type="entry name" value="NTF2-like"/>
    <property type="match status" value="1"/>
</dbReference>
<sequence length="169" mass="19532">MEMVSGKMMEQGPVLVITFQVFMVHVVKNSEGKVIEGDQNNPVRIHHVWVMCRDMEEYNPQMAWKLVRFGSLCIQPIATQGLDELVAVEEDMVQNVRRLDSEMQQLVYENYNKFLTATNTVRNMQTAFTQMDNEMTGLSERMQDISKLSESLSGLSIKTERLCLKYSRN</sequence>
<dbReference type="Pfam" id="PF04280">
    <property type="entry name" value="Tim44"/>
    <property type="match status" value="1"/>
</dbReference>
<keyword evidence="3" id="KW-0653">Protein transport</keyword>
<dbReference type="GO" id="GO:0007030">
    <property type="term" value="P:Golgi organization"/>
    <property type="evidence" value="ECO:0007669"/>
    <property type="project" value="UniProtKB-UniRule"/>
</dbReference>
<evidence type="ECO:0000259" key="4">
    <source>
        <dbReference type="Pfam" id="PF04280"/>
    </source>
</evidence>
<evidence type="ECO:0000313" key="6">
    <source>
        <dbReference type="WBParaSite" id="jg14711"/>
    </source>
</evidence>
<feature type="domain" description="Tim44-like" evidence="4">
    <location>
        <begin position="2"/>
        <end position="68"/>
    </location>
</feature>
<dbReference type="GO" id="GO:0048193">
    <property type="term" value="P:Golgi vesicle transport"/>
    <property type="evidence" value="ECO:0007669"/>
    <property type="project" value="TreeGrafter"/>
</dbReference>
<comment type="subcellular location">
    <subcellularLocation>
        <location evidence="3">Golgi apparatus</location>
        <location evidence="3">trans-Golgi network</location>
    </subcellularLocation>
</comment>
<accession>A0A915D2E3</accession>
<reference evidence="6" key="1">
    <citation type="submission" date="2022-11" db="UniProtKB">
        <authorList>
            <consortium name="WormBaseParasite"/>
        </authorList>
    </citation>
    <scope>IDENTIFICATION</scope>
</reference>
<protein>
    <recommendedName>
        <fullName evidence="2 3">Vacuolar protein sorting-associated protein 51 homolog</fullName>
    </recommendedName>
</protein>
<comment type="function">
    <text evidence="3">Acts as component of the GARP complex that is involved in retrograde transport from early and late endosomes to the trans-Golgi network (TGN).</text>
</comment>
<dbReference type="GO" id="GO:1990745">
    <property type="term" value="C:EARP complex"/>
    <property type="evidence" value="ECO:0007669"/>
    <property type="project" value="TreeGrafter"/>
</dbReference>
<dbReference type="InterPro" id="IPR014812">
    <property type="entry name" value="Vps51"/>
</dbReference>
<dbReference type="GO" id="GO:0042147">
    <property type="term" value="P:retrograde transport, endosome to Golgi"/>
    <property type="evidence" value="ECO:0007669"/>
    <property type="project" value="UniProtKB-UniRule"/>
</dbReference>
<dbReference type="Gene3D" id="3.10.450.240">
    <property type="match status" value="1"/>
</dbReference>
<keyword evidence="3" id="KW-0813">Transport</keyword>
<evidence type="ECO:0000313" key="5">
    <source>
        <dbReference type="Proteomes" id="UP000887574"/>
    </source>
</evidence>
<dbReference type="InterPro" id="IPR032710">
    <property type="entry name" value="NTF2-like_dom_sf"/>
</dbReference>
<dbReference type="GO" id="GO:0032456">
    <property type="term" value="P:endocytic recycling"/>
    <property type="evidence" value="ECO:0007669"/>
    <property type="project" value="TreeGrafter"/>
</dbReference>
<proteinExistence type="inferred from homology"/>
<keyword evidence="5" id="KW-1185">Reference proteome</keyword>
<dbReference type="PANTHER" id="PTHR15954:SF4">
    <property type="entry name" value="VACUOLAR PROTEIN SORTING-ASSOCIATED PROTEIN 51 HOMOLOG"/>
    <property type="match status" value="1"/>
</dbReference>
<dbReference type="AlphaFoldDB" id="A0A915D2E3"/>
<dbReference type="GO" id="GO:0016020">
    <property type="term" value="C:membrane"/>
    <property type="evidence" value="ECO:0007669"/>
    <property type="project" value="TreeGrafter"/>
</dbReference>
<dbReference type="GO" id="GO:0005829">
    <property type="term" value="C:cytosol"/>
    <property type="evidence" value="ECO:0007669"/>
    <property type="project" value="GOC"/>
</dbReference>
<name>A0A915D2E3_9BILA</name>
<evidence type="ECO:0000256" key="3">
    <source>
        <dbReference type="RuleBase" id="RU368010"/>
    </source>
</evidence>
<keyword evidence="3" id="KW-0333">Golgi apparatus</keyword>